<dbReference type="SUPFAM" id="SSF51395">
    <property type="entry name" value="FMN-linked oxidoreductases"/>
    <property type="match status" value="1"/>
</dbReference>
<comment type="catalytic activity">
    <reaction evidence="13 15">
        <text>(S)-dihydroorotate + a quinone = orotate + a quinol</text>
        <dbReference type="Rhea" id="RHEA:30187"/>
        <dbReference type="ChEBI" id="CHEBI:24646"/>
        <dbReference type="ChEBI" id="CHEBI:30839"/>
        <dbReference type="ChEBI" id="CHEBI:30864"/>
        <dbReference type="ChEBI" id="CHEBI:132124"/>
        <dbReference type="EC" id="1.3.5.2"/>
    </reaction>
</comment>
<evidence type="ECO:0000256" key="12">
    <source>
        <dbReference type="ARBA" id="ARBA00023136"/>
    </source>
</evidence>
<keyword evidence="18" id="KW-1185">Reference proteome</keyword>
<dbReference type="UniPathway" id="UPA00070">
    <property type="reaction ID" value="UER00945"/>
</dbReference>
<dbReference type="NCBIfam" id="TIGR01036">
    <property type="entry name" value="pyrD_sub2"/>
    <property type="match status" value="1"/>
</dbReference>
<dbReference type="GO" id="GO:0106430">
    <property type="term" value="F:dihydroorotate dehydrogenase (quinone) activity"/>
    <property type="evidence" value="ECO:0007669"/>
    <property type="project" value="UniProtKB-EC"/>
</dbReference>
<dbReference type="Pfam" id="PF01180">
    <property type="entry name" value="DHO_dh"/>
    <property type="match status" value="1"/>
</dbReference>
<keyword evidence="9 15" id="KW-0288">FMN</keyword>
<dbReference type="NCBIfam" id="NF003652">
    <property type="entry name" value="PRK05286.2-5"/>
    <property type="match status" value="1"/>
</dbReference>
<keyword evidence="15" id="KW-1003">Cell membrane</keyword>
<feature type="active site" description="Nucleophile" evidence="15">
    <location>
        <position position="183"/>
    </location>
</feature>
<comment type="cofactor">
    <cofactor evidence="15">
        <name>FMN</name>
        <dbReference type="ChEBI" id="CHEBI:58210"/>
    </cofactor>
    <text evidence="15">Binds 1 FMN per subunit.</text>
</comment>
<comment type="catalytic activity">
    <reaction evidence="14">
        <text>(S)-dihydroorotate + NAD(+) = orotate + NADH + H(+)</text>
        <dbReference type="Rhea" id="RHEA:13513"/>
        <dbReference type="ChEBI" id="CHEBI:15378"/>
        <dbReference type="ChEBI" id="CHEBI:30839"/>
        <dbReference type="ChEBI" id="CHEBI:30864"/>
        <dbReference type="ChEBI" id="CHEBI:57540"/>
        <dbReference type="ChEBI" id="CHEBI:57945"/>
        <dbReference type="EC" id="1.3.1.14"/>
    </reaction>
</comment>
<feature type="binding site" evidence="15">
    <location>
        <position position="305"/>
    </location>
    <ligand>
        <name>FMN</name>
        <dbReference type="ChEBI" id="CHEBI:58210"/>
    </ligand>
</feature>
<feature type="binding site" evidence="15">
    <location>
        <position position="276"/>
    </location>
    <ligand>
        <name>FMN</name>
        <dbReference type="ChEBI" id="CHEBI:58210"/>
    </ligand>
</feature>
<dbReference type="PANTHER" id="PTHR48109:SF4">
    <property type="entry name" value="DIHYDROOROTATE DEHYDROGENASE (QUINONE), MITOCHONDRIAL"/>
    <property type="match status" value="1"/>
</dbReference>
<dbReference type="InterPro" id="IPR013785">
    <property type="entry name" value="Aldolase_TIM"/>
</dbReference>
<evidence type="ECO:0000256" key="9">
    <source>
        <dbReference type="ARBA" id="ARBA00022643"/>
    </source>
</evidence>
<evidence type="ECO:0000256" key="6">
    <source>
        <dbReference type="ARBA" id="ARBA00005359"/>
    </source>
</evidence>
<evidence type="ECO:0000256" key="3">
    <source>
        <dbReference type="ARBA" id="ARBA00004370"/>
    </source>
</evidence>
<feature type="binding site" evidence="15">
    <location>
        <begin position="326"/>
        <end position="327"/>
    </location>
    <ligand>
        <name>FMN</name>
        <dbReference type="ChEBI" id="CHEBI:58210"/>
    </ligand>
</feature>
<dbReference type="CDD" id="cd04738">
    <property type="entry name" value="DHOD_2_like"/>
    <property type="match status" value="1"/>
</dbReference>
<comment type="pathway">
    <text evidence="4">Pyrimidine metabolism; UMP biosynthesis via de novo pathway; orotate from (S)-dihydroorotate (NAD(+) route): step 1/1.</text>
</comment>
<evidence type="ECO:0000256" key="14">
    <source>
        <dbReference type="ARBA" id="ARBA00048996"/>
    </source>
</evidence>
<comment type="subunit">
    <text evidence="7">Heterotetramer of 2 PyrK and 2 PyrD type B subunits.</text>
</comment>
<feature type="binding site" evidence="15">
    <location>
        <begin position="118"/>
        <end position="122"/>
    </location>
    <ligand>
        <name>substrate</name>
    </ligand>
</feature>
<evidence type="ECO:0000256" key="5">
    <source>
        <dbReference type="ARBA" id="ARBA00005161"/>
    </source>
</evidence>
<feature type="binding site" evidence="15">
    <location>
        <position position="185"/>
    </location>
    <ligand>
        <name>substrate</name>
    </ligand>
</feature>
<dbReference type="GO" id="GO:0006207">
    <property type="term" value="P:'de novo' pyrimidine nucleobase biosynthetic process"/>
    <property type="evidence" value="ECO:0007669"/>
    <property type="project" value="UniProtKB-UniRule"/>
</dbReference>
<feature type="domain" description="Dihydroorotate dehydrogenase catalytic" evidence="16">
    <location>
        <begin position="52"/>
        <end position="348"/>
    </location>
</feature>
<comment type="similarity">
    <text evidence="6 15">Belongs to the dihydroorotate dehydrogenase family. Type 2 subfamily.</text>
</comment>
<feature type="binding site" evidence="15">
    <location>
        <position position="180"/>
    </location>
    <ligand>
        <name>substrate</name>
    </ligand>
</feature>
<evidence type="ECO:0000259" key="16">
    <source>
        <dbReference type="Pfam" id="PF01180"/>
    </source>
</evidence>
<evidence type="ECO:0000256" key="15">
    <source>
        <dbReference type="HAMAP-Rule" id="MF_00225"/>
    </source>
</evidence>
<comment type="function">
    <text evidence="1 15">Catalyzes the conversion of dihydroorotate to orotate with quinone as electron acceptor.</text>
</comment>
<keyword evidence="10 15" id="KW-0665">Pyrimidine biosynthesis</keyword>
<evidence type="ECO:0000256" key="4">
    <source>
        <dbReference type="ARBA" id="ARBA00004715"/>
    </source>
</evidence>
<dbReference type="EC" id="1.3.5.2" evidence="15"/>
<dbReference type="InterPro" id="IPR001295">
    <property type="entry name" value="Dihydroorotate_DH_CS"/>
</dbReference>
<feature type="binding site" evidence="15">
    <location>
        <position position="147"/>
    </location>
    <ligand>
        <name>FMN</name>
        <dbReference type="ChEBI" id="CHEBI:58210"/>
    </ligand>
</feature>
<accession>A0A329LSD7</accession>
<organism evidence="17 18">
    <name type="scientific">Paenibacillus contaminans</name>
    <dbReference type="NCBI Taxonomy" id="450362"/>
    <lineage>
        <taxon>Bacteria</taxon>
        <taxon>Bacillati</taxon>
        <taxon>Bacillota</taxon>
        <taxon>Bacilli</taxon>
        <taxon>Bacillales</taxon>
        <taxon>Paenibacillaceae</taxon>
        <taxon>Paenibacillus</taxon>
    </lineage>
</organism>
<keyword evidence="11 15" id="KW-0560">Oxidoreductase</keyword>
<evidence type="ECO:0000256" key="11">
    <source>
        <dbReference type="ARBA" id="ARBA00023002"/>
    </source>
</evidence>
<evidence type="ECO:0000313" key="17">
    <source>
        <dbReference type="EMBL" id="RAV09503.1"/>
    </source>
</evidence>
<evidence type="ECO:0000256" key="7">
    <source>
        <dbReference type="ARBA" id="ARBA00011669"/>
    </source>
</evidence>
<dbReference type="InterPro" id="IPR050074">
    <property type="entry name" value="DHO_dehydrogenase"/>
</dbReference>
<evidence type="ECO:0000256" key="1">
    <source>
        <dbReference type="ARBA" id="ARBA00003125"/>
    </source>
</evidence>
<gene>
    <name evidence="15" type="primary">pyrD</name>
    <name evidence="17" type="ORF">DQG23_39405</name>
</gene>
<protein>
    <recommendedName>
        <fullName evidence="15">Dihydroorotate dehydrogenase (quinone)</fullName>
        <ecNumber evidence="15">1.3.5.2</ecNumber>
    </recommendedName>
    <alternativeName>
        <fullName evidence="15">DHOdehase</fullName>
        <shortName evidence="15">DHOD</shortName>
        <shortName evidence="15">DHODase</shortName>
    </alternativeName>
    <alternativeName>
        <fullName evidence="15">Dihydroorotate oxidase</fullName>
    </alternativeName>
</protein>
<dbReference type="InterPro" id="IPR005719">
    <property type="entry name" value="Dihydroorotate_DH_2"/>
</dbReference>
<dbReference type="PANTHER" id="PTHR48109">
    <property type="entry name" value="DIHYDROOROTATE DEHYDROGENASE (QUINONE), MITOCHONDRIAL-RELATED"/>
    <property type="match status" value="1"/>
</dbReference>
<feature type="binding site" evidence="15">
    <location>
        <position position="180"/>
    </location>
    <ligand>
        <name>FMN</name>
        <dbReference type="ChEBI" id="CHEBI:58210"/>
    </ligand>
</feature>
<evidence type="ECO:0000313" key="18">
    <source>
        <dbReference type="Proteomes" id="UP000250369"/>
    </source>
</evidence>
<dbReference type="PROSITE" id="PS00912">
    <property type="entry name" value="DHODEHASE_2"/>
    <property type="match status" value="1"/>
</dbReference>
<sequence length="365" mass="39714">MLYEKLAKPILFQMDAEKAHHLIVDGFGTMAKIPGGNALLRQMYGVKRTKELASTLWGIDFPNPVGLAAGLDKNAAAVPMFSSLGFGFMEVGTVTPKPQSGNDKPRLFRLPEDEALINRMGFNNVGAPKMAEHLANVPVHRIPVAVNIGKNKVTPNEQAEDDYRACIRLLYGYGDFFVVNISSPNTPDLRNLQYGDDLRRLLEAVKDEMAVQHRSVGGKAKPVLVKIAPDVGDEELEMMAGTIAASGVSGIIATNTTISRDGLRHTNKKETGGLSGRPVTQRSTEVVRRVYRITEGKLPIIGCGGIFTAKDAYAKIRAGASLVEVYTSLIYEGPALIRRLNDGLLELLRKDGFTHISEAIGADFR</sequence>
<dbReference type="Proteomes" id="UP000250369">
    <property type="component" value="Unassembled WGS sequence"/>
</dbReference>
<dbReference type="Gene3D" id="3.20.20.70">
    <property type="entry name" value="Aldolase class I"/>
    <property type="match status" value="1"/>
</dbReference>
<comment type="subcellular location">
    <subcellularLocation>
        <location evidence="15">Cell membrane</location>
        <topology evidence="15">Peripheral membrane protein</topology>
    </subcellularLocation>
    <subcellularLocation>
        <location evidence="3">Membrane</location>
    </subcellularLocation>
</comment>
<comment type="subunit">
    <text evidence="15">Monomer.</text>
</comment>
<dbReference type="GO" id="GO:0044205">
    <property type="term" value="P:'de novo' UMP biosynthetic process"/>
    <property type="evidence" value="ECO:0007669"/>
    <property type="project" value="UniProtKB-UniRule"/>
</dbReference>
<dbReference type="AlphaFoldDB" id="A0A329LSD7"/>
<keyword evidence="8 15" id="KW-0285">Flavoprotein</keyword>
<feature type="binding site" evidence="15">
    <location>
        <begin position="69"/>
        <end position="73"/>
    </location>
    <ligand>
        <name>FMN</name>
        <dbReference type="ChEBI" id="CHEBI:58210"/>
    </ligand>
</feature>
<comment type="caution">
    <text evidence="17">The sequence shown here is derived from an EMBL/GenBank/DDBJ whole genome shotgun (WGS) entry which is preliminary data.</text>
</comment>
<evidence type="ECO:0000256" key="13">
    <source>
        <dbReference type="ARBA" id="ARBA00048639"/>
    </source>
</evidence>
<dbReference type="HAMAP" id="MF_00225">
    <property type="entry name" value="DHO_dh_type2"/>
    <property type="match status" value="1"/>
</dbReference>
<proteinExistence type="inferred from homology"/>
<evidence type="ECO:0000256" key="10">
    <source>
        <dbReference type="ARBA" id="ARBA00022975"/>
    </source>
</evidence>
<name>A0A329LSD7_9BACL</name>
<dbReference type="GO" id="GO:0005886">
    <property type="term" value="C:plasma membrane"/>
    <property type="evidence" value="ECO:0007669"/>
    <property type="project" value="UniProtKB-SubCell"/>
</dbReference>
<dbReference type="EMBL" id="QMFB01000049">
    <property type="protein sequence ID" value="RAV09503.1"/>
    <property type="molecule type" value="Genomic_DNA"/>
</dbReference>
<dbReference type="GO" id="GO:0004589">
    <property type="term" value="F:dihydroorotate dehydrogenase (NAD+) activity"/>
    <property type="evidence" value="ECO:0007669"/>
    <property type="project" value="UniProtKB-EC"/>
</dbReference>
<comment type="pathway">
    <text evidence="5 15">Pyrimidine metabolism; UMP biosynthesis via de novo pathway; orotate from (S)-dihydroorotate (quinone route): step 1/1.</text>
</comment>
<dbReference type="OrthoDB" id="9802377at2"/>
<keyword evidence="12 15" id="KW-0472">Membrane</keyword>
<feature type="binding site" evidence="15">
    <location>
        <position position="93"/>
    </location>
    <ligand>
        <name>FMN</name>
        <dbReference type="ChEBI" id="CHEBI:58210"/>
    </ligand>
</feature>
<feature type="binding site" evidence="15">
    <location>
        <position position="226"/>
    </location>
    <ligand>
        <name>FMN</name>
        <dbReference type="ChEBI" id="CHEBI:58210"/>
    </ligand>
</feature>
<evidence type="ECO:0000256" key="2">
    <source>
        <dbReference type="ARBA" id="ARBA00003616"/>
    </source>
</evidence>
<feature type="binding site" evidence="15">
    <location>
        <position position="254"/>
    </location>
    <ligand>
        <name>FMN</name>
        <dbReference type="ChEBI" id="CHEBI:58210"/>
    </ligand>
</feature>
<dbReference type="RefSeq" id="WP_113036533.1">
    <property type="nucleotide sequence ID" value="NZ_QMFB01000049.1"/>
</dbReference>
<dbReference type="InterPro" id="IPR005720">
    <property type="entry name" value="Dihydroorotate_DH_cat"/>
</dbReference>
<dbReference type="NCBIfam" id="NF003645">
    <property type="entry name" value="PRK05286.1-2"/>
    <property type="match status" value="1"/>
</dbReference>
<dbReference type="GO" id="GO:0005737">
    <property type="term" value="C:cytoplasm"/>
    <property type="evidence" value="ECO:0007669"/>
    <property type="project" value="InterPro"/>
</dbReference>
<feature type="binding site" evidence="15">
    <location>
        <position position="73"/>
    </location>
    <ligand>
        <name>substrate</name>
    </ligand>
</feature>
<feature type="binding site" evidence="15">
    <location>
        <begin position="255"/>
        <end position="256"/>
    </location>
    <ligand>
        <name>substrate</name>
    </ligand>
</feature>
<comment type="function">
    <text evidence="2">Catalyzes the conversion of dihydroorotate to orotate with NAD(+) as electron acceptor.</text>
</comment>
<dbReference type="PROSITE" id="PS00911">
    <property type="entry name" value="DHODEHASE_1"/>
    <property type="match status" value="1"/>
</dbReference>
<evidence type="ECO:0000256" key="8">
    <source>
        <dbReference type="ARBA" id="ARBA00022630"/>
    </source>
</evidence>
<reference evidence="17 18" key="1">
    <citation type="journal article" date="2009" name="Int. J. Syst. Evol. Microbiol.">
        <title>Paenibacillus contaminans sp. nov., isolated from a contaminated laboratory plate.</title>
        <authorList>
            <person name="Chou J.H."/>
            <person name="Lee J.H."/>
            <person name="Lin M.C."/>
            <person name="Chang P.S."/>
            <person name="Arun A.B."/>
            <person name="Young C.C."/>
            <person name="Chen W.M."/>
        </authorList>
    </citation>
    <scope>NUCLEOTIDE SEQUENCE [LARGE SCALE GENOMIC DNA]</scope>
    <source>
        <strain evidence="17 18">CKOBP-6</strain>
    </source>
</reference>